<dbReference type="GO" id="GO:0032259">
    <property type="term" value="P:methylation"/>
    <property type="evidence" value="ECO:0007669"/>
    <property type="project" value="UniProtKB-KW"/>
</dbReference>
<dbReference type="InterPro" id="IPR029063">
    <property type="entry name" value="SAM-dependent_MTases_sf"/>
</dbReference>
<sequence length="240" mass="25338">MDTASSQALRKALDLLIDPPAEPDLSHGYLDLLGTGSDAPKNTGFIQKAWASPLGSMLYDQAQLLNRRIVAASRPPIDWLNIPSGGTALDVGSGPGNITAALARAAGLDGVALGVDISEPMLARAVEAEAGRQVGFLRADAQRLPFRDESFDAVVSLAVLQLIPDPVAALSEMVRVLRPGRRMAVMVPTAGHGAALRFLSRGGARLFAEDELGDVFEDLGLVGVRTKTHGFIQWVRGAKP</sequence>
<dbReference type="SUPFAM" id="SSF53335">
    <property type="entry name" value="S-adenosyl-L-methionine-dependent methyltransferases"/>
    <property type="match status" value="1"/>
</dbReference>
<keyword evidence="2" id="KW-0489">Methyltransferase</keyword>
<proteinExistence type="predicted"/>
<organism evidence="2 3">
    <name type="scientific">Mycolicibacterium wolinskyi</name>
    <dbReference type="NCBI Taxonomy" id="59750"/>
    <lineage>
        <taxon>Bacteria</taxon>
        <taxon>Bacillati</taxon>
        <taxon>Actinomycetota</taxon>
        <taxon>Actinomycetes</taxon>
        <taxon>Mycobacteriales</taxon>
        <taxon>Mycobacteriaceae</taxon>
        <taxon>Mycolicibacterium</taxon>
    </lineage>
</organism>
<comment type="caution">
    <text evidence="2">The sequence shown here is derived from an EMBL/GenBank/DDBJ whole genome shotgun (WGS) entry which is preliminary data.</text>
</comment>
<dbReference type="PATRIC" id="fig|59750.3.peg.6933"/>
<dbReference type="GO" id="GO:0008757">
    <property type="term" value="F:S-adenosylmethionine-dependent methyltransferase activity"/>
    <property type="evidence" value="ECO:0007669"/>
    <property type="project" value="InterPro"/>
</dbReference>
<evidence type="ECO:0000259" key="1">
    <source>
        <dbReference type="Pfam" id="PF08241"/>
    </source>
</evidence>
<reference evidence="2 3" key="1">
    <citation type="submission" date="2015-07" db="EMBL/GenBank/DDBJ databases">
        <title>A draft genome sequence of Mycobacterium wolinskyi.</title>
        <authorList>
            <person name="de Man T.J."/>
            <person name="Perry K.A."/>
            <person name="Coulliette A.D."/>
            <person name="Jensen B."/>
            <person name="Toney N.C."/>
            <person name="Limbago B.M."/>
            <person name="Noble-Wang J."/>
        </authorList>
    </citation>
    <scope>NUCLEOTIDE SEQUENCE [LARGE SCALE GENOMIC DNA]</scope>
    <source>
        <strain evidence="2 3">CDC_01</strain>
    </source>
</reference>
<dbReference type="PANTHER" id="PTHR43591">
    <property type="entry name" value="METHYLTRANSFERASE"/>
    <property type="match status" value="1"/>
</dbReference>
<feature type="domain" description="Methyltransferase type 11" evidence="1">
    <location>
        <begin position="89"/>
        <end position="182"/>
    </location>
</feature>
<dbReference type="RefSeq" id="WP_067849726.1">
    <property type="nucleotide sequence ID" value="NZ_LGTW01000008.1"/>
</dbReference>
<dbReference type="InterPro" id="IPR013216">
    <property type="entry name" value="Methyltransf_11"/>
</dbReference>
<keyword evidence="2" id="KW-0808">Transferase</keyword>
<protein>
    <submittedName>
        <fullName evidence="2">SAM-dependent methyltransferase</fullName>
    </submittedName>
</protein>
<evidence type="ECO:0000313" key="2">
    <source>
        <dbReference type="EMBL" id="KWX23428.1"/>
    </source>
</evidence>
<dbReference type="CDD" id="cd02440">
    <property type="entry name" value="AdoMet_MTases"/>
    <property type="match status" value="1"/>
</dbReference>
<dbReference type="Proteomes" id="UP000070612">
    <property type="component" value="Unassembled WGS sequence"/>
</dbReference>
<evidence type="ECO:0000313" key="3">
    <source>
        <dbReference type="Proteomes" id="UP000070612"/>
    </source>
</evidence>
<accession>A0A132PM63</accession>
<dbReference type="Gene3D" id="3.40.50.150">
    <property type="entry name" value="Vaccinia Virus protein VP39"/>
    <property type="match status" value="1"/>
</dbReference>
<dbReference type="STRING" id="59750.AWC31_09255"/>
<dbReference type="EMBL" id="LGTW01000008">
    <property type="protein sequence ID" value="KWX23428.1"/>
    <property type="molecule type" value="Genomic_DNA"/>
</dbReference>
<dbReference type="PANTHER" id="PTHR43591:SF24">
    <property type="entry name" value="2-METHOXY-6-POLYPRENYL-1,4-BENZOQUINOL METHYLASE, MITOCHONDRIAL"/>
    <property type="match status" value="1"/>
</dbReference>
<name>A0A132PM63_9MYCO</name>
<dbReference type="AlphaFoldDB" id="A0A132PM63"/>
<dbReference type="Pfam" id="PF08241">
    <property type="entry name" value="Methyltransf_11"/>
    <property type="match status" value="1"/>
</dbReference>
<gene>
    <name evidence="2" type="ORF">AFM11_14145</name>
</gene>
<keyword evidence="3" id="KW-1185">Reference proteome</keyword>